<evidence type="ECO:0000313" key="2">
    <source>
        <dbReference type="EMBL" id="CAL1697146.1"/>
    </source>
</evidence>
<name>A0ABP1CN63_9APHY</name>
<accession>A0ABP1CN63</accession>
<proteinExistence type="predicted"/>
<keyword evidence="1" id="KW-0732">Signal</keyword>
<dbReference type="Proteomes" id="UP001497453">
    <property type="component" value="Chromosome 1"/>
</dbReference>
<gene>
    <name evidence="2" type="ORF">GFSPODELE1_LOCUS1510</name>
</gene>
<evidence type="ECO:0000256" key="1">
    <source>
        <dbReference type="SAM" id="SignalP"/>
    </source>
</evidence>
<sequence length="185" mass="20218">MMRFLFLLALLPAAVLSTAVDSESLSFCESPTVVSQSYIGEDKDVKVENIRCANDLTARSDVDKRGGSVNICGARCTTKCFQPAGGGPNPFDCKVIANLLDKNRKNDNIFTIPAGNSVIKMQYRSCTTYFANKAGIDEQYCLSDWGSLTESIAFDCQAQQNAHGGECVANDNRWLSLIFYICRAA</sequence>
<feature type="chain" id="PRO_5046219688" evidence="1">
    <location>
        <begin position="18"/>
        <end position="185"/>
    </location>
</feature>
<reference evidence="3" key="1">
    <citation type="submission" date="2024-04" db="EMBL/GenBank/DDBJ databases">
        <authorList>
            <person name="Shaw F."/>
            <person name="Minotto A."/>
        </authorList>
    </citation>
    <scope>NUCLEOTIDE SEQUENCE [LARGE SCALE GENOMIC DNA]</scope>
</reference>
<protein>
    <submittedName>
        <fullName evidence="2">Uncharacterized protein</fullName>
    </submittedName>
</protein>
<organism evidence="2 3">
    <name type="scientific">Somion occarium</name>
    <dbReference type="NCBI Taxonomy" id="3059160"/>
    <lineage>
        <taxon>Eukaryota</taxon>
        <taxon>Fungi</taxon>
        <taxon>Dikarya</taxon>
        <taxon>Basidiomycota</taxon>
        <taxon>Agaricomycotina</taxon>
        <taxon>Agaricomycetes</taxon>
        <taxon>Polyporales</taxon>
        <taxon>Cerrenaceae</taxon>
        <taxon>Somion</taxon>
    </lineage>
</organism>
<dbReference type="EMBL" id="OZ037944">
    <property type="protein sequence ID" value="CAL1697146.1"/>
    <property type="molecule type" value="Genomic_DNA"/>
</dbReference>
<evidence type="ECO:0000313" key="3">
    <source>
        <dbReference type="Proteomes" id="UP001497453"/>
    </source>
</evidence>
<feature type="signal peptide" evidence="1">
    <location>
        <begin position="1"/>
        <end position="17"/>
    </location>
</feature>
<keyword evidence="3" id="KW-1185">Reference proteome</keyword>